<sequence length="176" mass="18912">MLKQKISRIVKRTLIGTAVIVAASSAGGSAAAAGTDTSMNSFSLNDLIRTYYTDSQEITSDQTEDLNIGLNTIEGRKGFDEKSSTLSMPVEEMFSIDDTSYINETSGDLVLRVSNPDVVRLDENEEALTKTLQPEGPLSAHDITLHAASKGAAMVYLNVKHNGNTTTLGTVEVEVR</sequence>
<protein>
    <submittedName>
        <fullName evidence="2">Uncharacterized protein</fullName>
    </submittedName>
</protein>
<proteinExistence type="predicted"/>
<keyword evidence="3" id="KW-1185">Reference proteome</keyword>
<evidence type="ECO:0000313" key="3">
    <source>
        <dbReference type="Proteomes" id="UP000198892"/>
    </source>
</evidence>
<dbReference type="Proteomes" id="UP000198892">
    <property type="component" value="Unassembled WGS sequence"/>
</dbReference>
<evidence type="ECO:0000313" key="2">
    <source>
        <dbReference type="EMBL" id="SFP61198.1"/>
    </source>
</evidence>
<feature type="signal peptide" evidence="1">
    <location>
        <begin position="1"/>
        <end position="32"/>
    </location>
</feature>
<gene>
    <name evidence="2" type="ORF">SAMN05518683_107146</name>
</gene>
<dbReference type="OrthoDB" id="9839523at2"/>
<organism evidence="2 3">
    <name type="scientific">Salibacterium halotolerans</name>
    <dbReference type="NCBI Taxonomy" id="1884432"/>
    <lineage>
        <taxon>Bacteria</taxon>
        <taxon>Bacillati</taxon>
        <taxon>Bacillota</taxon>
        <taxon>Bacilli</taxon>
        <taxon>Bacillales</taxon>
        <taxon>Bacillaceae</taxon>
    </lineage>
</organism>
<name>A0A1I5RRQ7_9BACI</name>
<feature type="chain" id="PRO_5038596499" evidence="1">
    <location>
        <begin position="33"/>
        <end position="176"/>
    </location>
</feature>
<accession>A0A1I5RRQ7</accession>
<reference evidence="3" key="1">
    <citation type="submission" date="2016-10" db="EMBL/GenBank/DDBJ databases">
        <authorList>
            <person name="Varghese N."/>
            <person name="Submissions S."/>
        </authorList>
    </citation>
    <scope>NUCLEOTIDE SEQUENCE [LARGE SCALE GENOMIC DNA]</scope>
    <source>
        <strain evidence="3">S7</strain>
    </source>
</reference>
<dbReference type="RefSeq" id="WP_093336616.1">
    <property type="nucleotide sequence ID" value="NZ_FOXD01000007.1"/>
</dbReference>
<dbReference type="EMBL" id="FOXD01000007">
    <property type="protein sequence ID" value="SFP61198.1"/>
    <property type="molecule type" value="Genomic_DNA"/>
</dbReference>
<evidence type="ECO:0000256" key="1">
    <source>
        <dbReference type="SAM" id="SignalP"/>
    </source>
</evidence>
<keyword evidence="1" id="KW-0732">Signal</keyword>
<dbReference type="AlphaFoldDB" id="A0A1I5RRQ7"/>